<dbReference type="EMBL" id="CP049331">
    <property type="protein sequence ID" value="QIH41211.1"/>
    <property type="molecule type" value="Genomic_DNA"/>
</dbReference>
<evidence type="ECO:0000313" key="1">
    <source>
        <dbReference type="EMBL" id="QIH41211.1"/>
    </source>
</evidence>
<keyword evidence="2" id="KW-1185">Reference proteome</keyword>
<dbReference type="InterPro" id="IPR035288">
    <property type="entry name" value="ToxS"/>
</dbReference>
<evidence type="ECO:0000313" key="2">
    <source>
        <dbReference type="Proteomes" id="UP000503003"/>
    </source>
</evidence>
<proteinExistence type="predicted"/>
<dbReference type="GO" id="GO:0016020">
    <property type="term" value="C:membrane"/>
    <property type="evidence" value="ECO:0007669"/>
    <property type="project" value="InterPro"/>
</dbReference>
<dbReference type="Proteomes" id="UP000503003">
    <property type="component" value="Chromosome 1"/>
</dbReference>
<organism evidence="1 2">
    <name type="scientific">Vibrio ziniensis</name>
    <dbReference type="NCBI Taxonomy" id="2711221"/>
    <lineage>
        <taxon>Bacteria</taxon>
        <taxon>Pseudomonadati</taxon>
        <taxon>Pseudomonadota</taxon>
        <taxon>Gammaproteobacteria</taxon>
        <taxon>Vibrionales</taxon>
        <taxon>Vibrionaceae</taxon>
        <taxon>Vibrio</taxon>
    </lineage>
</organism>
<sequence length="171" mass="19545">MIRKIATMMCITSVAFSSWLYWGSDLKLKQEISSREWQSKTVMVIENSKSHQSIGPLRKVDIESNVKYLSNGIYSRSSTVILYSNGQEAENILNISETGNWDVSDNYLLISPTKFRNVSQSQNQDFTQEELELVTQFFKMDAQQSRRVDIVNKKTLLLTSLSQGSIVLFSN</sequence>
<reference evidence="1 2" key="1">
    <citation type="submission" date="2020-02" db="EMBL/GenBank/DDBJ databases">
        <title>A complete genome of a marine bacterium Vibrio sp. ZWAL4003 isolated from the mangrove sediment with the ability to degrade polysaccharides.</title>
        <authorList>
            <person name="Wu J."/>
            <person name="Qu W."/>
            <person name="Zeng R."/>
        </authorList>
    </citation>
    <scope>NUCLEOTIDE SEQUENCE [LARGE SCALE GENOMIC DNA]</scope>
    <source>
        <strain evidence="1 2">ZWAL4003</strain>
    </source>
</reference>
<gene>
    <name evidence="1" type="ORF">G5S32_04070</name>
</gene>
<protein>
    <submittedName>
        <fullName evidence="1">Uncharacterized protein</fullName>
    </submittedName>
</protein>
<dbReference type="Pfam" id="PF17323">
    <property type="entry name" value="ToxS"/>
    <property type="match status" value="1"/>
</dbReference>
<name>A0A6G7CGD8_9VIBR</name>
<dbReference type="RefSeq" id="WP_165310609.1">
    <property type="nucleotide sequence ID" value="NZ_CP049331.1"/>
</dbReference>
<dbReference type="AlphaFoldDB" id="A0A6G7CGD8"/>
<dbReference type="KEGG" id="vzi:G5S32_04070"/>
<accession>A0A6G7CGD8</accession>